<reference evidence="2" key="1">
    <citation type="journal article" date="2014" name="Int. J. Syst. Evol. Microbiol.">
        <title>Complete genome sequence of Corynebacterium casei LMG S-19264T (=DSM 44701T), isolated from a smear-ripened cheese.</title>
        <authorList>
            <consortium name="US DOE Joint Genome Institute (JGI-PGF)"/>
            <person name="Walter F."/>
            <person name="Albersmeier A."/>
            <person name="Kalinowski J."/>
            <person name="Ruckert C."/>
        </authorList>
    </citation>
    <scope>NUCLEOTIDE SEQUENCE</scope>
    <source>
        <strain evidence="2">VKM Ac-2007</strain>
    </source>
</reference>
<accession>A0A9W6I0M6</accession>
<gene>
    <name evidence="2" type="ORF">GCM10017600_26670</name>
</gene>
<evidence type="ECO:0000313" key="3">
    <source>
        <dbReference type="Proteomes" id="UP001143474"/>
    </source>
</evidence>
<dbReference type="Proteomes" id="UP001143474">
    <property type="component" value="Unassembled WGS sequence"/>
</dbReference>
<dbReference type="EMBL" id="BSEV01000004">
    <property type="protein sequence ID" value="GLK09261.1"/>
    <property type="molecule type" value="Genomic_DNA"/>
</dbReference>
<keyword evidence="3" id="KW-1185">Reference proteome</keyword>
<evidence type="ECO:0000313" key="2">
    <source>
        <dbReference type="EMBL" id="GLK09261.1"/>
    </source>
</evidence>
<proteinExistence type="predicted"/>
<feature type="domain" description="Tn3 transposase DDE" evidence="1">
    <location>
        <begin position="202"/>
        <end position="286"/>
    </location>
</feature>
<organism evidence="2 3">
    <name type="scientific">Streptosporangium carneum</name>
    <dbReference type="NCBI Taxonomy" id="47481"/>
    <lineage>
        <taxon>Bacteria</taxon>
        <taxon>Bacillati</taxon>
        <taxon>Actinomycetota</taxon>
        <taxon>Actinomycetes</taxon>
        <taxon>Streptosporangiales</taxon>
        <taxon>Streptosporangiaceae</taxon>
        <taxon>Streptosporangium</taxon>
    </lineage>
</organism>
<protein>
    <recommendedName>
        <fullName evidence="1">Tn3 transposase DDE domain-containing protein</fullName>
    </recommendedName>
</protein>
<dbReference type="Pfam" id="PF01526">
    <property type="entry name" value="DDE_Tnp_Tn3"/>
    <property type="match status" value="1"/>
</dbReference>
<sequence length="298" mass="32487">MFDLAAKLEFKATSADDSVLVALEHARAHEALRRDFIPLPPPIAGGGDPESGIMFGSGNWWRAVTDRHQPGMVARRHFEAMVFTYLAEELRTGDIAVVGAGEYADWGANLLPWEQCEPLLEGFCAQVGLPDTAAAFVAQLRGAHLAAAARLDAEYEDNTDLVIAEDGTPTVKRRRGQETLKAAENLEAAIERRMPERSLLSIVARTAHWLGWHHHFGPASGSDPKIKEALFRYSLAIFTGGINLGLYEAAKHLTGVSARELSMVRNRHITIAKLNAAIASVVNALQNDLGRSVHLDGR</sequence>
<evidence type="ECO:0000259" key="1">
    <source>
        <dbReference type="Pfam" id="PF01526"/>
    </source>
</evidence>
<dbReference type="GO" id="GO:0006313">
    <property type="term" value="P:DNA transposition"/>
    <property type="evidence" value="ECO:0007669"/>
    <property type="project" value="InterPro"/>
</dbReference>
<comment type="caution">
    <text evidence="2">The sequence shown here is derived from an EMBL/GenBank/DDBJ whole genome shotgun (WGS) entry which is preliminary data.</text>
</comment>
<dbReference type="InterPro" id="IPR002513">
    <property type="entry name" value="Tn3_Tnp_DDE_dom"/>
</dbReference>
<name>A0A9W6I0M6_9ACTN</name>
<dbReference type="GO" id="GO:0004803">
    <property type="term" value="F:transposase activity"/>
    <property type="evidence" value="ECO:0007669"/>
    <property type="project" value="InterPro"/>
</dbReference>
<reference evidence="2" key="2">
    <citation type="submission" date="2023-01" db="EMBL/GenBank/DDBJ databases">
        <authorList>
            <person name="Sun Q."/>
            <person name="Evtushenko L."/>
        </authorList>
    </citation>
    <scope>NUCLEOTIDE SEQUENCE</scope>
    <source>
        <strain evidence="2">VKM Ac-2007</strain>
    </source>
</reference>
<dbReference type="AlphaFoldDB" id="A0A9W6I0M6"/>